<dbReference type="GO" id="GO:0016787">
    <property type="term" value="F:hydrolase activity"/>
    <property type="evidence" value="ECO:0007669"/>
    <property type="project" value="UniProtKB-KW"/>
</dbReference>
<dbReference type="PRINTS" id="PR00111">
    <property type="entry name" value="ABHYDROLASE"/>
</dbReference>
<reference evidence="3 4" key="1">
    <citation type="submission" date="2020-08" db="EMBL/GenBank/DDBJ databases">
        <title>Genomic Encyclopedia of Type Strains, Phase IV (KMG-IV): sequencing the most valuable type-strain genomes for metagenomic binning, comparative biology and taxonomic classification.</title>
        <authorList>
            <person name="Goeker M."/>
        </authorList>
    </citation>
    <scope>NUCLEOTIDE SEQUENCE [LARGE SCALE GENOMIC DNA]</scope>
    <source>
        <strain evidence="3 4">DSM 15895</strain>
    </source>
</reference>
<dbReference type="SUPFAM" id="SSF53474">
    <property type="entry name" value="alpha/beta-Hydrolases"/>
    <property type="match status" value="1"/>
</dbReference>
<name>A0A7W8CSZ7_9BACL</name>
<organism evidence="3 4">
    <name type="scientific">Planococcus koreensis</name>
    <dbReference type="NCBI Taxonomy" id="112331"/>
    <lineage>
        <taxon>Bacteria</taxon>
        <taxon>Bacillati</taxon>
        <taxon>Bacillota</taxon>
        <taxon>Bacilli</taxon>
        <taxon>Bacillales</taxon>
        <taxon>Caryophanaceae</taxon>
        <taxon>Planococcus</taxon>
    </lineage>
</organism>
<comment type="caution">
    <text evidence="3">The sequence shown here is derived from an EMBL/GenBank/DDBJ whole genome shotgun (WGS) entry which is preliminary data.</text>
</comment>
<dbReference type="Pfam" id="PF12697">
    <property type="entry name" value="Abhydrolase_6"/>
    <property type="match status" value="1"/>
</dbReference>
<evidence type="ECO:0000256" key="1">
    <source>
        <dbReference type="ARBA" id="ARBA00022801"/>
    </source>
</evidence>
<dbReference type="AlphaFoldDB" id="A0A7W8CSZ7"/>
<evidence type="ECO:0000313" key="4">
    <source>
        <dbReference type="Proteomes" id="UP000525923"/>
    </source>
</evidence>
<protein>
    <submittedName>
        <fullName evidence="3">Pimeloyl-ACP methyl ester carboxylesterase</fullName>
    </submittedName>
</protein>
<dbReference type="PANTHER" id="PTHR43798:SF31">
    <property type="entry name" value="AB HYDROLASE SUPERFAMILY PROTEIN YCLE"/>
    <property type="match status" value="1"/>
</dbReference>
<feature type="domain" description="AB hydrolase-1" evidence="2">
    <location>
        <begin position="58"/>
        <end position="289"/>
    </location>
</feature>
<keyword evidence="1" id="KW-0378">Hydrolase</keyword>
<dbReference type="Gene3D" id="3.40.50.1820">
    <property type="entry name" value="alpha/beta hydrolase"/>
    <property type="match status" value="1"/>
</dbReference>
<dbReference type="InterPro" id="IPR029058">
    <property type="entry name" value="AB_hydrolase_fold"/>
</dbReference>
<dbReference type="OrthoDB" id="9805423at2"/>
<sequence length="300" mass="32919">MRKSLQAAALAIGVSVPLLYVADMRRAYKRLEEYGASKFRSEFGMMAYADEGWGEAILISHGIFGGYDQGMASLKGMVGENHRKIALSRFGYPGSKLPAQPTPQNQARVFAELLDELNIEKTFILATSAGGAAALSFALTYPERTKGLVLVSSGVPSNKMPPGQLKPAGPPIPLLSEFPMWLSTKSLRPVFNVFFGSDVDKVFFQTMLPVKPRRKGIEADANITNLDMDLNYEKYPVEDIKAPILVIHAKDDPMALFDNIEKFIGRTHPETVIFESGGHLLSGHQTEVSAAIQQFIQKNA</sequence>
<dbReference type="GO" id="GO:0016020">
    <property type="term" value="C:membrane"/>
    <property type="evidence" value="ECO:0007669"/>
    <property type="project" value="TreeGrafter"/>
</dbReference>
<dbReference type="Proteomes" id="UP000525923">
    <property type="component" value="Unassembled WGS sequence"/>
</dbReference>
<evidence type="ECO:0000259" key="2">
    <source>
        <dbReference type="Pfam" id="PF12697"/>
    </source>
</evidence>
<gene>
    <name evidence="3" type="ORF">HNQ44_001233</name>
</gene>
<proteinExistence type="predicted"/>
<dbReference type="PANTHER" id="PTHR43798">
    <property type="entry name" value="MONOACYLGLYCEROL LIPASE"/>
    <property type="match status" value="1"/>
</dbReference>
<dbReference type="InterPro" id="IPR000073">
    <property type="entry name" value="AB_hydrolase_1"/>
</dbReference>
<evidence type="ECO:0000313" key="3">
    <source>
        <dbReference type="EMBL" id="MBB5179809.1"/>
    </source>
</evidence>
<accession>A0A7W8CSZ7</accession>
<dbReference type="EMBL" id="JACHHE010000003">
    <property type="protein sequence ID" value="MBB5179809.1"/>
    <property type="molecule type" value="Genomic_DNA"/>
</dbReference>
<dbReference type="InterPro" id="IPR050266">
    <property type="entry name" value="AB_hydrolase_sf"/>
</dbReference>
<keyword evidence="4" id="KW-1185">Reference proteome</keyword>
<dbReference type="RefSeq" id="WP_135503113.1">
    <property type="nucleotide sequence ID" value="NZ_JACHHE010000003.1"/>
</dbReference>